<accession>A0ABT8WJM0</accession>
<evidence type="ECO:0000256" key="1">
    <source>
        <dbReference type="SAM" id="SignalP"/>
    </source>
</evidence>
<dbReference type="RefSeq" id="WP_303300365.1">
    <property type="nucleotide sequence ID" value="NZ_BAABDA010000042.1"/>
</dbReference>
<evidence type="ECO:0000313" key="2">
    <source>
        <dbReference type="EMBL" id="MDO5973285.1"/>
    </source>
</evidence>
<dbReference type="EMBL" id="JAUOEL010000001">
    <property type="protein sequence ID" value="MDO5973285.1"/>
    <property type="molecule type" value="Genomic_DNA"/>
</dbReference>
<feature type="chain" id="PRO_5045802247" evidence="1">
    <location>
        <begin position="24"/>
        <end position="188"/>
    </location>
</feature>
<reference evidence="2" key="1">
    <citation type="submission" date="2023-07" db="EMBL/GenBank/DDBJ databases">
        <title>Two novel species in the genus Flavivirga.</title>
        <authorList>
            <person name="Kwon K."/>
        </authorList>
    </citation>
    <scope>NUCLEOTIDE SEQUENCE</scope>
    <source>
        <strain evidence="2">KACC 14158</strain>
    </source>
</reference>
<keyword evidence="3" id="KW-1185">Reference proteome</keyword>
<gene>
    <name evidence="2" type="ORF">Q4Q40_03740</name>
</gene>
<dbReference type="PROSITE" id="PS51257">
    <property type="entry name" value="PROKAR_LIPOPROTEIN"/>
    <property type="match status" value="1"/>
</dbReference>
<protein>
    <submittedName>
        <fullName evidence="2">Uncharacterized protein</fullName>
    </submittedName>
</protein>
<evidence type="ECO:0000313" key="3">
    <source>
        <dbReference type="Proteomes" id="UP001176806"/>
    </source>
</evidence>
<dbReference type="Proteomes" id="UP001176806">
    <property type="component" value="Unassembled WGS sequence"/>
</dbReference>
<comment type="caution">
    <text evidence="2">The sequence shown here is derived from an EMBL/GenBank/DDBJ whole genome shotgun (WGS) entry which is preliminary data.</text>
</comment>
<feature type="signal peptide" evidence="1">
    <location>
        <begin position="1"/>
        <end position="23"/>
    </location>
</feature>
<sequence>MQKQIIKYSFLVIALCLSLFSCTKEIDFEQADDLEISPVIETSLIFFDEPASSFWVNNTEVISIKDSIKIGFFSNKFIVDNLIKADFVFEATNSINKGFQVSVDLLNDSEQLLHTFTLLASLSTDGSDVISNHVEEFEGDTLIALTNTSKIVFTLSLIPGETINETSLGRIKLKSKAVFYLNIDDDSI</sequence>
<proteinExistence type="predicted"/>
<name>A0ABT8WJM0_9FLAO</name>
<keyword evidence="1" id="KW-0732">Signal</keyword>
<organism evidence="2 3">
    <name type="scientific">Flavivirga jejuensis</name>
    <dbReference type="NCBI Taxonomy" id="870487"/>
    <lineage>
        <taxon>Bacteria</taxon>
        <taxon>Pseudomonadati</taxon>
        <taxon>Bacteroidota</taxon>
        <taxon>Flavobacteriia</taxon>
        <taxon>Flavobacteriales</taxon>
        <taxon>Flavobacteriaceae</taxon>
        <taxon>Flavivirga</taxon>
    </lineage>
</organism>